<organism evidence="1 3">
    <name type="scientific">Ruthenibacterium lactatiformans</name>
    <dbReference type="NCBI Taxonomy" id="1550024"/>
    <lineage>
        <taxon>Bacteria</taxon>
        <taxon>Bacillati</taxon>
        <taxon>Bacillota</taxon>
        <taxon>Clostridia</taxon>
        <taxon>Eubacteriales</taxon>
        <taxon>Oscillospiraceae</taxon>
        <taxon>Ruthenibacterium</taxon>
    </lineage>
</organism>
<dbReference type="PANTHER" id="PTHR10000">
    <property type="entry name" value="PHOSPHOSERINE PHOSPHATASE"/>
    <property type="match status" value="1"/>
</dbReference>
<dbReference type="InterPro" id="IPR023214">
    <property type="entry name" value="HAD_sf"/>
</dbReference>
<dbReference type="GO" id="GO:0016791">
    <property type="term" value="F:phosphatase activity"/>
    <property type="evidence" value="ECO:0007669"/>
    <property type="project" value="UniProtKB-ARBA"/>
</dbReference>
<evidence type="ECO:0000313" key="3">
    <source>
        <dbReference type="Proteomes" id="UP000053433"/>
    </source>
</evidence>
<gene>
    <name evidence="1" type="ORF">ASJ35_04760</name>
    <name evidence="2" type="ORF">GMD59_03475</name>
</gene>
<dbReference type="AlphaFoldDB" id="A0A0W7TTR3"/>
<protein>
    <submittedName>
        <fullName evidence="2">HAD hydrolase family protein</fullName>
    </submittedName>
</protein>
<dbReference type="Gene3D" id="3.30.1240.10">
    <property type="match status" value="1"/>
</dbReference>
<dbReference type="RefSeq" id="WP_009324712.1">
    <property type="nucleotide sequence ID" value="NZ_CATXDA010000046.1"/>
</dbReference>
<comment type="caution">
    <text evidence="1">The sequence shown here is derived from an EMBL/GenBank/DDBJ whole genome shotgun (WGS) entry which is preliminary data.</text>
</comment>
<dbReference type="SUPFAM" id="SSF56784">
    <property type="entry name" value="HAD-like"/>
    <property type="match status" value="1"/>
</dbReference>
<dbReference type="GO" id="GO:0000287">
    <property type="term" value="F:magnesium ion binding"/>
    <property type="evidence" value="ECO:0007669"/>
    <property type="project" value="TreeGrafter"/>
</dbReference>
<keyword evidence="2" id="KW-0378">Hydrolase</keyword>
<sequence>MKIKAAVFDIDGTLVPYGAPGPGQAAVQALRELAQSGVAVVIATGRARYTAQWVLGSGIKPDYFAAVNGADVTDAEGRPVWQSRMTPEEMYALVDFCEDHELPLEFIFSDAYYVYVEYAAFVEKYCGQNAASGFFDSVLRDGEDQVRHLQDMPFGACAAMDARHAAAFEAKYGHLGLRFIPFAPGRYDVLRADAGKAAGVGRLLERLGISWAETAAFGDGENDAELLEAAGFAVAMEGGAQSLLPLADAVAPAAALDGAAAAVREYLLE</sequence>
<evidence type="ECO:0000313" key="1">
    <source>
        <dbReference type="EMBL" id="KUE77204.1"/>
    </source>
</evidence>
<dbReference type="Gene3D" id="3.40.50.1000">
    <property type="entry name" value="HAD superfamily/HAD-like"/>
    <property type="match status" value="1"/>
</dbReference>
<dbReference type="PANTHER" id="PTHR10000:SF8">
    <property type="entry name" value="HAD SUPERFAMILY HYDROLASE-LIKE, TYPE 3"/>
    <property type="match status" value="1"/>
</dbReference>
<evidence type="ECO:0000313" key="4">
    <source>
        <dbReference type="Proteomes" id="UP000472755"/>
    </source>
</evidence>
<dbReference type="GO" id="GO:0005829">
    <property type="term" value="C:cytosol"/>
    <property type="evidence" value="ECO:0007669"/>
    <property type="project" value="TreeGrafter"/>
</dbReference>
<reference evidence="1 3" key="1">
    <citation type="submission" date="2015-10" db="EMBL/GenBank/DDBJ databases">
        <title>A novel member of the family Ruminococcaceae isolated from human faeces.</title>
        <authorList>
            <person name="Shkoporov A.N."/>
            <person name="Chaplin A.V."/>
            <person name="Motuzova O.V."/>
            <person name="Kafarskaia L.I."/>
            <person name="Efimov B.A."/>
        </authorList>
    </citation>
    <scope>NUCLEOTIDE SEQUENCE [LARGE SCALE GENOMIC DNA]</scope>
    <source>
        <strain evidence="1 3">668</strain>
    </source>
</reference>
<dbReference type="EMBL" id="WMZU01000003">
    <property type="protein sequence ID" value="MTS26345.1"/>
    <property type="molecule type" value="Genomic_DNA"/>
</dbReference>
<accession>A0A0W7TTR3</accession>
<dbReference type="EMBL" id="LMUA01000004">
    <property type="protein sequence ID" value="KUE77204.1"/>
    <property type="molecule type" value="Genomic_DNA"/>
</dbReference>
<dbReference type="Pfam" id="PF08282">
    <property type="entry name" value="Hydrolase_3"/>
    <property type="match status" value="1"/>
</dbReference>
<reference evidence="2 4" key="2">
    <citation type="journal article" date="2019" name="Nat. Med.">
        <title>A library of human gut bacterial isolates paired with longitudinal multiomics data enables mechanistic microbiome research.</title>
        <authorList>
            <person name="Poyet M."/>
            <person name="Groussin M."/>
            <person name="Gibbons S.M."/>
            <person name="Avila-Pacheco J."/>
            <person name="Jiang X."/>
            <person name="Kearney S.M."/>
            <person name="Perrotta A.R."/>
            <person name="Berdy B."/>
            <person name="Zhao S."/>
            <person name="Lieberman T.D."/>
            <person name="Swanson P.K."/>
            <person name="Smith M."/>
            <person name="Roesemann S."/>
            <person name="Alexander J.E."/>
            <person name="Rich S.A."/>
            <person name="Livny J."/>
            <person name="Vlamakis H."/>
            <person name="Clish C."/>
            <person name="Bullock K."/>
            <person name="Deik A."/>
            <person name="Scott J."/>
            <person name="Pierce K.A."/>
            <person name="Xavier R.J."/>
            <person name="Alm E.J."/>
        </authorList>
    </citation>
    <scope>NUCLEOTIDE SEQUENCE [LARGE SCALE GENOMIC DNA]</scope>
    <source>
        <strain evidence="2 4">BIOML-A4</strain>
    </source>
</reference>
<dbReference type="Proteomes" id="UP000472755">
    <property type="component" value="Unassembled WGS sequence"/>
</dbReference>
<proteinExistence type="predicted"/>
<name>A0A0W7TTR3_9FIRM</name>
<evidence type="ECO:0000313" key="2">
    <source>
        <dbReference type="EMBL" id="MTS26345.1"/>
    </source>
</evidence>
<dbReference type="InterPro" id="IPR036412">
    <property type="entry name" value="HAD-like_sf"/>
</dbReference>
<dbReference type="Proteomes" id="UP000053433">
    <property type="component" value="Unassembled WGS sequence"/>
</dbReference>